<dbReference type="GeneID" id="8590639"/>
<evidence type="ECO:0000259" key="1">
    <source>
        <dbReference type="Pfam" id="PF05050"/>
    </source>
</evidence>
<proteinExistence type="predicted"/>
<dbReference type="PANTHER" id="PTHR22989:SF17">
    <property type="entry name" value="METHYLTRANSFERASE FKBM DOMAIN-CONTAINING PROTEIN"/>
    <property type="match status" value="1"/>
</dbReference>
<dbReference type="Pfam" id="PF05050">
    <property type="entry name" value="Methyltransf_21"/>
    <property type="match status" value="1"/>
</dbReference>
<evidence type="ECO:0000313" key="4">
    <source>
        <dbReference type="WormBase" id="CBG24982"/>
    </source>
</evidence>
<feature type="domain" description="Methyltransferase FkbM" evidence="1">
    <location>
        <begin position="2"/>
        <end position="48"/>
    </location>
</feature>
<gene>
    <name evidence="2 4" type="ORF">CBG24982</name>
    <name evidence="2" type="ORF">CBG_24982</name>
</gene>
<name>A8WLW4_CAEBR</name>
<dbReference type="KEGG" id="cbr:CBG_24982"/>
<dbReference type="WormBase" id="CBG24982">
    <property type="protein sequence ID" value="CBP48640"/>
    <property type="gene ID" value="WBGene00042965"/>
</dbReference>
<evidence type="ECO:0000313" key="2">
    <source>
        <dbReference type="EMBL" id="CAP21462.1"/>
    </source>
</evidence>
<protein>
    <submittedName>
        <fullName evidence="2">Protein CBG24982</fullName>
    </submittedName>
</protein>
<dbReference type="RefSeq" id="XP_002648634.1">
    <property type="nucleotide sequence ID" value="XM_002648588.1"/>
</dbReference>
<accession>A8WLW4</accession>
<evidence type="ECO:0000313" key="3">
    <source>
        <dbReference type="Proteomes" id="UP000008549"/>
    </source>
</evidence>
<reference evidence="2 3" key="2">
    <citation type="journal article" date="2011" name="PLoS Genet.">
        <title>Caenorhabditis briggsae recombinant inbred line genotypes reveal inter-strain incompatibility and the evolution of recombination.</title>
        <authorList>
            <person name="Ross J.A."/>
            <person name="Koboldt D.C."/>
            <person name="Staisch J.E."/>
            <person name="Chamberlin H.M."/>
            <person name="Gupta B.P."/>
            <person name="Miller R.D."/>
            <person name="Baird S.E."/>
            <person name="Haag E.S."/>
        </authorList>
    </citation>
    <scope>NUCLEOTIDE SEQUENCE [LARGE SCALE GENOMIC DNA]</scope>
    <source>
        <strain evidence="2 3">AF16</strain>
    </source>
</reference>
<dbReference type="InterPro" id="IPR006342">
    <property type="entry name" value="FkbM_mtfrase"/>
</dbReference>
<feature type="non-terminal residue" evidence="2">
    <location>
        <position position="1"/>
    </location>
</feature>
<dbReference type="AlphaFoldDB" id="A8WLW4"/>
<sequence>QIDIAWIDIEGGEFEFLDQFYRGGPMDEKGIVICQFNLEVHSKFNPPGAQNSYVPGFRNSKIPGFQDSRVPGDGFEILRLAYIKNRSRTLKIHVRKKCYAY</sequence>
<keyword evidence="3" id="KW-1185">Reference proteome</keyword>
<dbReference type="PANTHER" id="PTHR22989">
    <property type="entry name" value="UNCHARACTERIZED DUF13 C.ELEGANS"/>
    <property type="match status" value="1"/>
</dbReference>
<organism evidence="2 3">
    <name type="scientific">Caenorhabditis briggsae</name>
    <dbReference type="NCBI Taxonomy" id="6238"/>
    <lineage>
        <taxon>Eukaryota</taxon>
        <taxon>Metazoa</taxon>
        <taxon>Ecdysozoa</taxon>
        <taxon>Nematoda</taxon>
        <taxon>Chromadorea</taxon>
        <taxon>Rhabditida</taxon>
        <taxon>Rhabditina</taxon>
        <taxon>Rhabditomorpha</taxon>
        <taxon>Rhabditoidea</taxon>
        <taxon>Rhabditidae</taxon>
        <taxon>Peloderinae</taxon>
        <taxon>Caenorhabditis</taxon>
    </lineage>
</organism>
<dbReference type="Proteomes" id="UP000008549">
    <property type="component" value="Unassembled WGS sequence"/>
</dbReference>
<dbReference type="CTD" id="8590639"/>
<reference evidence="2 3" key="1">
    <citation type="journal article" date="2003" name="PLoS Biol.">
        <title>The genome sequence of Caenorhabditis briggsae: a platform for comparative genomics.</title>
        <authorList>
            <person name="Stein L.D."/>
            <person name="Bao Z."/>
            <person name="Blasiar D."/>
            <person name="Blumenthal T."/>
            <person name="Brent M.R."/>
            <person name="Chen N."/>
            <person name="Chinwalla A."/>
            <person name="Clarke L."/>
            <person name="Clee C."/>
            <person name="Coghlan A."/>
            <person name="Coulson A."/>
            <person name="D'Eustachio P."/>
            <person name="Fitch D.H."/>
            <person name="Fulton L.A."/>
            <person name="Fulton R.E."/>
            <person name="Griffiths-Jones S."/>
            <person name="Harris T.W."/>
            <person name="Hillier L.W."/>
            <person name="Kamath R."/>
            <person name="Kuwabara P.E."/>
            <person name="Mardis E.R."/>
            <person name="Marra M.A."/>
            <person name="Miner T.L."/>
            <person name="Minx P."/>
            <person name="Mullikin J.C."/>
            <person name="Plumb R.W."/>
            <person name="Rogers J."/>
            <person name="Schein J.E."/>
            <person name="Sohrmann M."/>
            <person name="Spieth J."/>
            <person name="Stajich J.E."/>
            <person name="Wei C."/>
            <person name="Willey D."/>
            <person name="Wilson R.K."/>
            <person name="Durbin R."/>
            <person name="Waterston R.H."/>
        </authorList>
    </citation>
    <scope>NUCLEOTIDE SEQUENCE [LARGE SCALE GENOMIC DNA]</scope>
    <source>
        <strain evidence="2 3">AF16</strain>
    </source>
</reference>
<dbReference type="HOGENOM" id="CLU_2298605_0_0_1"/>
<dbReference type="EMBL" id="HE601120">
    <property type="protein sequence ID" value="CAP21462.1"/>
    <property type="molecule type" value="Genomic_DNA"/>
</dbReference>
<feature type="non-terminal residue" evidence="2">
    <location>
        <position position="101"/>
    </location>
</feature>